<evidence type="ECO:0000313" key="12">
    <source>
        <dbReference type="Proteomes" id="UP000182160"/>
    </source>
</evidence>
<comment type="subcellular location">
    <subcellularLocation>
        <location evidence="1">Cell membrane</location>
        <topology evidence="1">Multi-pass membrane protein</topology>
    </subcellularLocation>
</comment>
<proteinExistence type="predicted"/>
<evidence type="ECO:0000256" key="1">
    <source>
        <dbReference type="ARBA" id="ARBA00004651"/>
    </source>
</evidence>
<keyword evidence="9" id="KW-0808">Transferase</keyword>
<evidence type="ECO:0000256" key="7">
    <source>
        <dbReference type="SAM" id="Phobius"/>
    </source>
</evidence>
<reference evidence="11" key="1">
    <citation type="submission" date="2015-07" db="EMBL/GenBank/DDBJ databases">
        <title>Draft Genome Sequence of Roseovarius tolerans EL-164, a producer of N-Acylated Alanine Methyl Esters (NAMEs).</title>
        <authorList>
            <person name="Voget S."/>
            <person name="Bruns H."/>
            <person name="Wagner-Doebler I."/>
            <person name="Schulz S."/>
            <person name="Daniel R."/>
        </authorList>
    </citation>
    <scope>NUCLEOTIDE SEQUENCE [LARGE SCALE GENOMIC DNA]</scope>
    <source>
        <strain evidence="11">EL-164</strain>
    </source>
</reference>
<dbReference type="GO" id="GO:0016301">
    <property type="term" value="F:kinase activity"/>
    <property type="evidence" value="ECO:0007669"/>
    <property type="project" value="UniProtKB-KW"/>
</dbReference>
<dbReference type="EC" id="2.7.10.-" evidence="9"/>
<evidence type="ECO:0000313" key="9">
    <source>
        <dbReference type="EMBL" id="KNX41826.1"/>
    </source>
</evidence>
<sequence length="432" mass="47900">MSSIKSLPDVMRMLRRRLWLIMLVALIGSVVSIMVALNQPKVYQATAVIQIETPQVERDSRGQIIGSDARHRLQLIEQRLMARDHLIKMIDKHGLFADAHDMPLSQKIYQLRISARIEQITVGMPGAGPATTPSGLSVTVSLGDPDKAAEVANDFVDAVISQNRQRRMESVRETLDFYSDEEARVDARIVALEEQIADFKRANADALPTSIGSMRDQLGTLQETLLEIDQQIIALETESSRQREEVFARQVGQLNDQRALVSSRIAAIEAALAAAPRVERELGALNRDLAQLQEQLTAITRNRVEAEMASVLESRQQQERFEILETAIPPQYPVSTSRKKLALAGGLASLALGLALALVLEILNPVLRTPSQLEDELGITPVISIPVVRLRGERRARLFKRLGTLALALLVLPILFRLIEERLLPLRALGGN</sequence>
<dbReference type="PANTHER" id="PTHR32309">
    <property type="entry name" value="TYROSINE-PROTEIN KINASE"/>
    <property type="match status" value="1"/>
</dbReference>
<dbReference type="InterPro" id="IPR003856">
    <property type="entry name" value="LPS_length_determ_N"/>
</dbReference>
<evidence type="ECO:0000256" key="4">
    <source>
        <dbReference type="ARBA" id="ARBA00022989"/>
    </source>
</evidence>
<dbReference type="EMBL" id="FOBO01000009">
    <property type="protein sequence ID" value="SEM91125.1"/>
    <property type="molecule type" value="Genomic_DNA"/>
</dbReference>
<dbReference type="Proteomes" id="UP000182160">
    <property type="component" value="Unassembled WGS sequence"/>
</dbReference>
<evidence type="ECO:0000256" key="6">
    <source>
        <dbReference type="SAM" id="Coils"/>
    </source>
</evidence>
<evidence type="ECO:0000256" key="5">
    <source>
        <dbReference type="ARBA" id="ARBA00023136"/>
    </source>
</evidence>
<evidence type="ECO:0000313" key="11">
    <source>
        <dbReference type="Proteomes" id="UP000037046"/>
    </source>
</evidence>
<reference evidence="9" key="2">
    <citation type="submission" date="2015-07" db="EMBL/GenBank/DDBJ databases">
        <title>MeaNS - Measles Nucleotide Surveillance Program.</title>
        <authorList>
            <person name="Tran T."/>
            <person name="Druce J."/>
        </authorList>
    </citation>
    <scope>NUCLEOTIDE SEQUENCE</scope>
    <source>
        <strain evidence="9">EL-164</strain>
    </source>
</reference>
<evidence type="ECO:0000259" key="8">
    <source>
        <dbReference type="Pfam" id="PF02706"/>
    </source>
</evidence>
<evidence type="ECO:0000256" key="2">
    <source>
        <dbReference type="ARBA" id="ARBA00022475"/>
    </source>
</evidence>
<dbReference type="GO" id="GO:0005886">
    <property type="term" value="C:plasma membrane"/>
    <property type="evidence" value="ECO:0007669"/>
    <property type="project" value="UniProtKB-SubCell"/>
</dbReference>
<keyword evidence="6" id="KW-0175">Coiled coil</keyword>
<feature type="transmembrane region" description="Helical" evidence="7">
    <location>
        <begin position="398"/>
        <end position="419"/>
    </location>
</feature>
<feature type="transmembrane region" description="Helical" evidence="7">
    <location>
        <begin position="341"/>
        <end position="363"/>
    </location>
</feature>
<dbReference type="EMBL" id="LGVV01000016">
    <property type="protein sequence ID" value="KNX41826.1"/>
    <property type="molecule type" value="Genomic_DNA"/>
</dbReference>
<evidence type="ECO:0000313" key="10">
    <source>
        <dbReference type="EMBL" id="SEM91125.1"/>
    </source>
</evidence>
<gene>
    <name evidence="9" type="ORF">ROTO_15510</name>
    <name evidence="10" type="ORF">SAMN04488077_109119</name>
</gene>
<dbReference type="Proteomes" id="UP000037046">
    <property type="component" value="Unassembled WGS sequence"/>
</dbReference>
<dbReference type="OrthoDB" id="7642308at2"/>
<dbReference type="Pfam" id="PF02706">
    <property type="entry name" value="Wzz"/>
    <property type="match status" value="1"/>
</dbReference>
<keyword evidence="11" id="KW-1185">Reference proteome</keyword>
<keyword evidence="2" id="KW-1003">Cell membrane</keyword>
<dbReference type="STRING" id="74031.SAMN04488077_109119"/>
<name>A0A0L6CVQ5_9RHOB</name>
<dbReference type="InterPro" id="IPR050445">
    <property type="entry name" value="Bact_polysacc_biosynth/exp"/>
</dbReference>
<accession>A0A0L6CVQ5</accession>
<feature type="coiled-coil region" evidence="6">
    <location>
        <begin position="275"/>
        <end position="309"/>
    </location>
</feature>
<dbReference type="PATRIC" id="fig|74031.6.peg.1583"/>
<keyword evidence="5 7" id="KW-0472">Membrane</keyword>
<organism evidence="9 11">
    <name type="scientific">Roseovarius tolerans</name>
    <dbReference type="NCBI Taxonomy" id="74031"/>
    <lineage>
        <taxon>Bacteria</taxon>
        <taxon>Pseudomonadati</taxon>
        <taxon>Pseudomonadota</taxon>
        <taxon>Alphaproteobacteria</taxon>
        <taxon>Rhodobacterales</taxon>
        <taxon>Roseobacteraceae</taxon>
        <taxon>Roseovarius</taxon>
    </lineage>
</organism>
<keyword evidence="3 7" id="KW-0812">Transmembrane</keyword>
<protein>
    <submittedName>
        <fullName evidence="9">Putative tyrosine-protein kinase in cps region</fullName>
        <ecNumber evidence="9">2.7.10.-</ecNumber>
    </submittedName>
</protein>
<reference evidence="10 12" key="3">
    <citation type="submission" date="2016-10" db="EMBL/GenBank/DDBJ databases">
        <authorList>
            <person name="de Groot N.N."/>
        </authorList>
    </citation>
    <scope>NUCLEOTIDE SEQUENCE [LARGE SCALE GENOMIC DNA]</scope>
    <source>
        <strain evidence="10 12">DSM 11457</strain>
    </source>
</reference>
<dbReference type="PANTHER" id="PTHR32309:SF31">
    <property type="entry name" value="CAPSULAR EXOPOLYSACCHARIDE FAMILY"/>
    <property type="match status" value="1"/>
</dbReference>
<dbReference type="RefSeq" id="WP_050662462.1">
    <property type="nucleotide sequence ID" value="NZ_CP118494.1"/>
</dbReference>
<dbReference type="AlphaFoldDB" id="A0A0L6CVQ5"/>
<feature type="domain" description="Polysaccharide chain length determinant N-terminal" evidence="8">
    <location>
        <begin position="9"/>
        <end position="85"/>
    </location>
</feature>
<keyword evidence="9" id="KW-0418">Kinase</keyword>
<evidence type="ECO:0000256" key="3">
    <source>
        <dbReference type="ARBA" id="ARBA00022692"/>
    </source>
</evidence>
<keyword evidence="4 7" id="KW-1133">Transmembrane helix</keyword>